<dbReference type="eggNOG" id="COG1276">
    <property type="taxonomic scope" value="Bacteria"/>
</dbReference>
<protein>
    <submittedName>
        <fullName evidence="3">Putative copper resistance protein</fullName>
    </submittedName>
</protein>
<dbReference type="STRING" id="1108045.GORHZ_193_00140"/>
<dbReference type="RefSeq" id="WP_006337539.1">
    <property type="nucleotide sequence ID" value="NZ_BAHC01000193.1"/>
</dbReference>
<dbReference type="OrthoDB" id="3851286at2"/>
<sequence>MQLFTTVYGRYLGIKLLMVLGLLIAGAYNVRVLLPRIRAARADGDDSSALRLVARNFPVVVAIESVLAIGVLVIVPFLRGSARQEAGWDDARSFDLTVFGTGVLLVALVAAALWFGSRTPEADASPADRPLSQRL</sequence>
<dbReference type="EMBL" id="BAHC01000193">
    <property type="protein sequence ID" value="GAB92822.1"/>
    <property type="molecule type" value="Genomic_DNA"/>
</dbReference>
<feature type="transmembrane region" description="Helical" evidence="1">
    <location>
        <begin position="98"/>
        <end position="116"/>
    </location>
</feature>
<feature type="transmembrane region" description="Helical" evidence="1">
    <location>
        <begin position="55"/>
        <end position="78"/>
    </location>
</feature>
<keyword evidence="1" id="KW-1133">Transmembrane helix</keyword>
<evidence type="ECO:0000313" key="3">
    <source>
        <dbReference type="EMBL" id="GAB92822.1"/>
    </source>
</evidence>
<feature type="domain" description="Copper resistance protein D" evidence="2">
    <location>
        <begin position="2"/>
        <end position="77"/>
    </location>
</feature>
<evidence type="ECO:0000256" key="1">
    <source>
        <dbReference type="SAM" id="Phobius"/>
    </source>
</evidence>
<dbReference type="Proteomes" id="UP000008363">
    <property type="component" value="Unassembled WGS sequence"/>
</dbReference>
<keyword evidence="1" id="KW-0472">Membrane</keyword>
<name>K6WL30_9ACTN</name>
<dbReference type="Pfam" id="PF05425">
    <property type="entry name" value="CopD"/>
    <property type="match status" value="1"/>
</dbReference>
<reference evidence="3 4" key="1">
    <citation type="submission" date="2012-08" db="EMBL/GenBank/DDBJ databases">
        <title>Whole genome shotgun sequence of Gordonia rhizosphera NBRC 16068.</title>
        <authorList>
            <person name="Takarada H."/>
            <person name="Isaki S."/>
            <person name="Hosoyama A."/>
            <person name="Tsuchikane K."/>
            <person name="Katsumata H."/>
            <person name="Baba S."/>
            <person name="Ohji S."/>
            <person name="Yamazaki S."/>
            <person name="Fujita N."/>
        </authorList>
    </citation>
    <scope>NUCLEOTIDE SEQUENCE [LARGE SCALE GENOMIC DNA]</scope>
    <source>
        <strain evidence="3 4">NBRC 16068</strain>
    </source>
</reference>
<accession>K6WL30</accession>
<dbReference type="GO" id="GO:0016020">
    <property type="term" value="C:membrane"/>
    <property type="evidence" value="ECO:0007669"/>
    <property type="project" value="InterPro"/>
</dbReference>
<keyword evidence="4" id="KW-1185">Reference proteome</keyword>
<feature type="transmembrane region" description="Helical" evidence="1">
    <location>
        <begin position="12"/>
        <end position="34"/>
    </location>
</feature>
<proteinExistence type="predicted"/>
<keyword evidence="1" id="KW-0812">Transmembrane</keyword>
<evidence type="ECO:0000259" key="2">
    <source>
        <dbReference type="Pfam" id="PF05425"/>
    </source>
</evidence>
<evidence type="ECO:0000313" key="4">
    <source>
        <dbReference type="Proteomes" id="UP000008363"/>
    </source>
</evidence>
<dbReference type="InterPro" id="IPR008457">
    <property type="entry name" value="Cu-R_CopD_dom"/>
</dbReference>
<organism evidence="3 4">
    <name type="scientific">Gordonia rhizosphera NBRC 16068</name>
    <dbReference type="NCBI Taxonomy" id="1108045"/>
    <lineage>
        <taxon>Bacteria</taxon>
        <taxon>Bacillati</taxon>
        <taxon>Actinomycetota</taxon>
        <taxon>Actinomycetes</taxon>
        <taxon>Mycobacteriales</taxon>
        <taxon>Gordoniaceae</taxon>
        <taxon>Gordonia</taxon>
    </lineage>
</organism>
<comment type="caution">
    <text evidence="3">The sequence shown here is derived from an EMBL/GenBank/DDBJ whole genome shotgun (WGS) entry which is preliminary data.</text>
</comment>
<dbReference type="AlphaFoldDB" id="K6WL30"/>
<gene>
    <name evidence="3" type="ORF">GORHZ_193_00140</name>
</gene>